<keyword evidence="3" id="KW-1185">Reference proteome</keyword>
<dbReference type="Pfam" id="PF07182">
    <property type="entry name" value="DUF1402"/>
    <property type="match status" value="1"/>
</dbReference>
<feature type="chain" id="PRO_5047260891" evidence="1">
    <location>
        <begin position="30"/>
        <end position="326"/>
    </location>
</feature>
<dbReference type="EMBL" id="JBBMQO010000005">
    <property type="protein sequence ID" value="MEM5502006.1"/>
    <property type="molecule type" value="Genomic_DNA"/>
</dbReference>
<protein>
    <submittedName>
        <fullName evidence="2">DUF1402 family protein</fullName>
    </submittedName>
</protein>
<accession>A0ABU9T7A0</accession>
<sequence>MGLHKNNYTSAMMSALCAVSLLMPSTAYALTKMSGDNVNVEQPAIPGSSKNRTQALKKTFDGKYQKVLQLLKNDRGLISDIKSVSKKFGIDPIHMVGAIVGEHTYNVDAMDRAQSYYIKAISYLKSDINFEYDGENITAFVERPQFEKCNNLKSSLELWTCRENVWISKFSGKTVDGKKFPRNRFSAVFFQPFYAGQTFGIGQLNPLTALMMTDAVSKVTGARKIDASRGKDVYATIMDPRKTLPYIAATLKSSIDAYKRYADFDISTNPGITATLYNTGNPKARALALARKNKALKAAGKPIETPQENYYGWLINDRIDELRSLL</sequence>
<name>A0ABU9T7A0_9HYPH</name>
<dbReference type="InterPro" id="IPR009842">
    <property type="entry name" value="DUF1402"/>
</dbReference>
<keyword evidence="1" id="KW-0732">Signal</keyword>
<evidence type="ECO:0000256" key="1">
    <source>
        <dbReference type="SAM" id="SignalP"/>
    </source>
</evidence>
<dbReference type="RefSeq" id="WP_342848392.1">
    <property type="nucleotide sequence ID" value="NZ_JBBMQO010000005.1"/>
</dbReference>
<organism evidence="2 3">
    <name type="scientific">Ahrensia kielensis</name>
    <dbReference type="NCBI Taxonomy" id="76980"/>
    <lineage>
        <taxon>Bacteria</taxon>
        <taxon>Pseudomonadati</taxon>
        <taxon>Pseudomonadota</taxon>
        <taxon>Alphaproteobacteria</taxon>
        <taxon>Hyphomicrobiales</taxon>
        <taxon>Ahrensiaceae</taxon>
        <taxon>Ahrensia</taxon>
    </lineage>
</organism>
<feature type="signal peptide" evidence="1">
    <location>
        <begin position="1"/>
        <end position="29"/>
    </location>
</feature>
<evidence type="ECO:0000313" key="3">
    <source>
        <dbReference type="Proteomes" id="UP001477870"/>
    </source>
</evidence>
<evidence type="ECO:0000313" key="2">
    <source>
        <dbReference type="EMBL" id="MEM5502006.1"/>
    </source>
</evidence>
<reference evidence="2 3" key="1">
    <citation type="submission" date="2024-03" db="EMBL/GenBank/DDBJ databases">
        <title>Community enrichment and isolation of bacterial strains for fucoidan degradation.</title>
        <authorList>
            <person name="Sichert A."/>
        </authorList>
    </citation>
    <scope>NUCLEOTIDE SEQUENCE [LARGE SCALE GENOMIC DNA]</scope>
    <source>
        <strain evidence="2 3">AS62</strain>
    </source>
</reference>
<gene>
    <name evidence="2" type="ORF">WNY59_10435</name>
</gene>
<proteinExistence type="predicted"/>
<dbReference type="Proteomes" id="UP001477870">
    <property type="component" value="Unassembled WGS sequence"/>
</dbReference>
<comment type="caution">
    <text evidence="2">The sequence shown here is derived from an EMBL/GenBank/DDBJ whole genome shotgun (WGS) entry which is preliminary data.</text>
</comment>